<evidence type="ECO:0000313" key="2">
    <source>
        <dbReference type="EMBL" id="KAK2660902.1"/>
    </source>
</evidence>
<sequence length="100" mass="11320">MFNDLVQVFVPPCRNLCRYILFLLILCFLSLFVCLCSDLFLCSCEISSDFDVRCSRDTFYLVGHVADFILLLSLIIMLSWAVADIFVSCIDLGGFLCVVV</sequence>
<dbReference type="AlphaFoldDB" id="A0AAD9XKJ3"/>
<gene>
    <name evidence="2" type="ORF">Ddye_007435</name>
</gene>
<dbReference type="Proteomes" id="UP001280121">
    <property type="component" value="Unassembled WGS sequence"/>
</dbReference>
<feature type="transmembrane region" description="Helical" evidence="1">
    <location>
        <begin position="20"/>
        <end position="41"/>
    </location>
</feature>
<reference evidence="2" key="1">
    <citation type="journal article" date="2023" name="Plant J.">
        <title>Genome sequences and population genomics provide insights into the demographic history, inbreeding, and mutation load of two 'living fossil' tree species of Dipteronia.</title>
        <authorList>
            <person name="Feng Y."/>
            <person name="Comes H.P."/>
            <person name="Chen J."/>
            <person name="Zhu S."/>
            <person name="Lu R."/>
            <person name="Zhang X."/>
            <person name="Li P."/>
            <person name="Qiu J."/>
            <person name="Olsen K.M."/>
            <person name="Qiu Y."/>
        </authorList>
    </citation>
    <scope>NUCLEOTIDE SEQUENCE</scope>
    <source>
        <strain evidence="2">KIB01</strain>
    </source>
</reference>
<evidence type="ECO:0000313" key="3">
    <source>
        <dbReference type="Proteomes" id="UP001280121"/>
    </source>
</evidence>
<dbReference type="EMBL" id="JANJYI010000002">
    <property type="protein sequence ID" value="KAK2660902.1"/>
    <property type="molecule type" value="Genomic_DNA"/>
</dbReference>
<accession>A0AAD9XKJ3</accession>
<keyword evidence="1" id="KW-0812">Transmembrane</keyword>
<keyword evidence="1" id="KW-1133">Transmembrane helix</keyword>
<keyword evidence="1" id="KW-0472">Membrane</keyword>
<comment type="caution">
    <text evidence="2">The sequence shown here is derived from an EMBL/GenBank/DDBJ whole genome shotgun (WGS) entry which is preliminary data.</text>
</comment>
<keyword evidence="3" id="KW-1185">Reference proteome</keyword>
<feature type="transmembrane region" description="Helical" evidence="1">
    <location>
        <begin position="61"/>
        <end position="82"/>
    </location>
</feature>
<evidence type="ECO:0000256" key="1">
    <source>
        <dbReference type="SAM" id="Phobius"/>
    </source>
</evidence>
<organism evidence="2 3">
    <name type="scientific">Dipteronia dyeriana</name>
    <dbReference type="NCBI Taxonomy" id="168575"/>
    <lineage>
        <taxon>Eukaryota</taxon>
        <taxon>Viridiplantae</taxon>
        <taxon>Streptophyta</taxon>
        <taxon>Embryophyta</taxon>
        <taxon>Tracheophyta</taxon>
        <taxon>Spermatophyta</taxon>
        <taxon>Magnoliopsida</taxon>
        <taxon>eudicotyledons</taxon>
        <taxon>Gunneridae</taxon>
        <taxon>Pentapetalae</taxon>
        <taxon>rosids</taxon>
        <taxon>malvids</taxon>
        <taxon>Sapindales</taxon>
        <taxon>Sapindaceae</taxon>
        <taxon>Hippocastanoideae</taxon>
        <taxon>Acereae</taxon>
        <taxon>Dipteronia</taxon>
    </lineage>
</organism>
<name>A0AAD9XKJ3_9ROSI</name>
<proteinExistence type="predicted"/>
<protein>
    <submittedName>
        <fullName evidence="2">Uncharacterized protein</fullName>
    </submittedName>
</protein>